<feature type="region of interest" description="Disordered" evidence="1">
    <location>
        <begin position="633"/>
        <end position="902"/>
    </location>
</feature>
<evidence type="ECO:0000256" key="1">
    <source>
        <dbReference type="SAM" id="MobiDB-lite"/>
    </source>
</evidence>
<sequence length="902" mass="93977">MKSRPDRPEKPETESTASGLSFSSLYDGAAIASDTLIDVIVPAKALTASPSRTSDYFDVSSLFPVVVGSTAVSLSLAATYSLSSPCDACDTTPSFSLVDPSASDPECTIGGDGQSAVCEAGTGTTGTVPYSSTIQVMDTCKSAATVSLSLTLSPSISGETGWAVGDGNASREVSIGDAFTLVTSVSEWQTVTLVIERQVELDAPPSLGVSLSLSTDTEFSPVLYSPSFPVALTPLALALSYSYTLPGTSISLSVESESERDDSDGTPQDIPVSLSLLSGGTALSLPLETTFGDLPSSLYALPDEVAWFDGVDTVSWVSYGVSPTATDTVVEWVPVTYLASFSVYLSALSDTVSRFVHGMADSSVCPSSEAFSLSLSPALVSPVPYLMVSKADSGGTPEALTRLPAGETTGPVSLSLTSSLEIAAGSSGLSLSAGDYTYTQPASVTHSASLSLAPSEYVTETGESLSLSLVVPYVDIQGSATTGCAEVSGVALTLYSESAYETTSLTVSQESESDSSTLLCIIPLSVPVAAVTLPSLSTSLTHTDSGYSATLSLSLSLAVTLSDPDLRVMTVPGTLSLSLIVPVDTVSGWVYVAIATAAGLLLLLLLTRLLANRFRHNTKLASVVLVPVDFAQEEEEEREAERAKREMERKERESHEALALPSYDLRVSAGSRESRLDSEDRHSHYRGGERHGLALAFSPEESTSVMDPGTPHSPHSPHSLQSDGEGANATVELESTSELEETSSLEPSSDSEGPPRPRAVYISSAKSRQQQLSASLSLRSIPNSSTSGSSMSPEAVFRTSSSGDRGQRGMTRTMSSLGSLRRADSMGSPDALRPRTLHRNGSSGDFGLGSPVMGSGLKKRGTPSSLSSSLTAQMGKGRGRGRLALGVSPTIHRRSSPDLKKH</sequence>
<feature type="compositionally biased region" description="Basic and acidic residues" evidence="1">
    <location>
        <begin position="639"/>
        <end position="656"/>
    </location>
</feature>
<keyword evidence="4" id="KW-1185">Reference proteome</keyword>
<comment type="caution">
    <text evidence="3">The sequence shown here is derived from an EMBL/GenBank/DDBJ whole genome shotgun (WGS) entry which is preliminary data.</text>
</comment>
<feature type="compositionally biased region" description="Polar residues" evidence="1">
    <location>
        <begin position="798"/>
        <end position="818"/>
    </location>
</feature>
<keyword evidence="2" id="KW-0812">Transmembrane</keyword>
<evidence type="ECO:0000256" key="2">
    <source>
        <dbReference type="SAM" id="Phobius"/>
    </source>
</evidence>
<keyword evidence="2" id="KW-1133">Transmembrane helix</keyword>
<dbReference type="EMBL" id="BDIP01000254">
    <property type="protein sequence ID" value="GIQ80847.1"/>
    <property type="molecule type" value="Genomic_DNA"/>
</dbReference>
<reference evidence="3 4" key="1">
    <citation type="journal article" date="2018" name="PLoS ONE">
        <title>The draft genome of Kipferlia bialata reveals reductive genome evolution in fornicate parasites.</title>
        <authorList>
            <person name="Tanifuji G."/>
            <person name="Takabayashi S."/>
            <person name="Kume K."/>
            <person name="Takagi M."/>
            <person name="Nakayama T."/>
            <person name="Kamikawa R."/>
            <person name="Inagaki Y."/>
            <person name="Hashimoto T."/>
        </authorList>
    </citation>
    <scope>NUCLEOTIDE SEQUENCE [LARGE SCALE GENOMIC DNA]</scope>
    <source>
        <strain evidence="3">NY0173</strain>
    </source>
</reference>
<evidence type="ECO:0008006" key="5">
    <source>
        <dbReference type="Google" id="ProtNLM"/>
    </source>
</evidence>
<dbReference type="Proteomes" id="UP000265618">
    <property type="component" value="Unassembled WGS sequence"/>
</dbReference>
<proteinExistence type="predicted"/>
<name>A0A9K3GFF2_9EUKA</name>
<feature type="compositionally biased region" description="Polar residues" evidence="1">
    <location>
        <begin position="862"/>
        <end position="872"/>
    </location>
</feature>
<feature type="compositionally biased region" description="Basic and acidic residues" evidence="1">
    <location>
        <begin position="672"/>
        <end position="692"/>
    </location>
</feature>
<keyword evidence="2" id="KW-0472">Membrane</keyword>
<gene>
    <name evidence="3" type="ORF">KIPB_001713</name>
</gene>
<evidence type="ECO:0000313" key="3">
    <source>
        <dbReference type="EMBL" id="GIQ80847.1"/>
    </source>
</evidence>
<dbReference type="AlphaFoldDB" id="A0A9K3GFF2"/>
<organism evidence="3 4">
    <name type="scientific">Kipferlia bialata</name>
    <dbReference type="NCBI Taxonomy" id="797122"/>
    <lineage>
        <taxon>Eukaryota</taxon>
        <taxon>Metamonada</taxon>
        <taxon>Carpediemonas-like organisms</taxon>
        <taxon>Kipferlia</taxon>
    </lineage>
</organism>
<protein>
    <recommendedName>
        <fullName evidence="5">Transmembrane protein</fullName>
    </recommendedName>
</protein>
<feature type="compositionally biased region" description="Low complexity" evidence="1">
    <location>
        <begin position="763"/>
        <end position="792"/>
    </location>
</feature>
<accession>A0A9K3GFF2</accession>
<feature type="transmembrane region" description="Helical" evidence="2">
    <location>
        <begin position="588"/>
        <end position="611"/>
    </location>
</feature>
<evidence type="ECO:0000313" key="4">
    <source>
        <dbReference type="Proteomes" id="UP000265618"/>
    </source>
</evidence>